<dbReference type="KEGG" id="blr:BRLA_c034260"/>
<dbReference type="RefSeq" id="WP_003336767.1">
    <property type="nucleotide sequence ID" value="NZ_CP007806.1"/>
</dbReference>
<feature type="domain" description="Endoribonuclease YicC-like C-terminal" evidence="7">
    <location>
        <begin position="175"/>
        <end position="292"/>
    </location>
</feature>
<keyword evidence="3" id="KW-0255">Endonuclease</keyword>
<dbReference type="STRING" id="1042163.BRLA_c034260"/>
<dbReference type="Pfam" id="PF08340">
    <property type="entry name" value="YicC-like_C"/>
    <property type="match status" value="1"/>
</dbReference>
<sequence length="292" mass="34034">MISMTGYGRKEIERGSMRLTVEMRSVNHRFCEIIVRLPKIWTMHEERVKKRIATKVRRGRVDVTVSLEAVRDESSEVQVDWNTAQFYVTAANQLVERFGLPETLHVKDLMRMPGVLIEASVPELSDEEVEQLLDEATDAALAELYVMKSTEGNLLQLDLIRRLEYIKSTTHTLQDIAPEVREQYRNRLKNRLDEIMEDHMLDESKIFQEVALFAEKADISEEITRLLSHCEQFLEQIHSSEIIGRKLDFLLQEMNREANTIASKANHLQIQRLAVEVKTELEKMREQVQNVE</sequence>
<reference evidence="8 9" key="1">
    <citation type="journal article" date="2011" name="J. Bacteriol.">
        <title>Genome sequence of Brevibacillus laterosporus LMG 15441, a pathogen of invertebrates.</title>
        <authorList>
            <person name="Djukic M."/>
            <person name="Poehlein A."/>
            <person name="Thurmer A."/>
            <person name="Daniel R."/>
        </authorList>
    </citation>
    <scope>NUCLEOTIDE SEQUENCE [LARGE SCALE GENOMIC DNA]</scope>
    <source>
        <strain evidence="8 9">LMG 15441</strain>
    </source>
</reference>
<dbReference type="eggNOG" id="COG1561">
    <property type="taxonomic scope" value="Bacteria"/>
</dbReference>
<name>A0A075R904_BRELA</name>
<organism evidence="8 9">
    <name type="scientific">Brevibacillus laterosporus LMG 15441</name>
    <dbReference type="NCBI Taxonomy" id="1042163"/>
    <lineage>
        <taxon>Bacteria</taxon>
        <taxon>Bacillati</taxon>
        <taxon>Bacillota</taxon>
        <taxon>Bacilli</taxon>
        <taxon>Bacillales</taxon>
        <taxon>Paenibacillaceae</taxon>
        <taxon>Brevibacillus</taxon>
    </lineage>
</organism>
<dbReference type="InterPro" id="IPR013551">
    <property type="entry name" value="YicC-like_C"/>
</dbReference>
<dbReference type="Proteomes" id="UP000005850">
    <property type="component" value="Chromosome"/>
</dbReference>
<evidence type="ECO:0000313" key="9">
    <source>
        <dbReference type="Proteomes" id="UP000005850"/>
    </source>
</evidence>
<comment type="cofactor">
    <cofactor evidence="1">
        <name>a divalent metal cation</name>
        <dbReference type="ChEBI" id="CHEBI:60240"/>
    </cofactor>
</comment>
<evidence type="ECO:0008006" key="10">
    <source>
        <dbReference type="Google" id="ProtNLM"/>
    </source>
</evidence>
<evidence type="ECO:0000259" key="6">
    <source>
        <dbReference type="Pfam" id="PF03755"/>
    </source>
</evidence>
<dbReference type="EMBL" id="CP007806">
    <property type="protein sequence ID" value="AIG27738.1"/>
    <property type="molecule type" value="Genomic_DNA"/>
</dbReference>
<dbReference type="Pfam" id="PF03755">
    <property type="entry name" value="YicC-like_N"/>
    <property type="match status" value="1"/>
</dbReference>
<protein>
    <recommendedName>
        <fullName evidence="10">YicC family protein</fullName>
    </recommendedName>
</protein>
<proteinExistence type="inferred from homology"/>
<comment type="similarity">
    <text evidence="5">Belongs to the YicC/YloC family.</text>
</comment>
<keyword evidence="4" id="KW-0378">Hydrolase</keyword>
<dbReference type="PANTHER" id="PTHR30636">
    <property type="entry name" value="UPF0701 PROTEIN YICC"/>
    <property type="match status" value="1"/>
</dbReference>
<gene>
    <name evidence="8" type="ORF">BRLA_c034260</name>
</gene>
<keyword evidence="2" id="KW-0540">Nuclease</keyword>
<dbReference type="InterPro" id="IPR005229">
    <property type="entry name" value="YicC/YloC-like"/>
</dbReference>
<evidence type="ECO:0000256" key="3">
    <source>
        <dbReference type="ARBA" id="ARBA00022759"/>
    </source>
</evidence>
<accession>A0A075R904</accession>
<evidence type="ECO:0000259" key="7">
    <source>
        <dbReference type="Pfam" id="PF08340"/>
    </source>
</evidence>
<dbReference type="GO" id="GO:0016787">
    <property type="term" value="F:hydrolase activity"/>
    <property type="evidence" value="ECO:0007669"/>
    <property type="project" value="UniProtKB-KW"/>
</dbReference>
<dbReference type="HOGENOM" id="CLU_076609_1_0_9"/>
<keyword evidence="9" id="KW-1185">Reference proteome</keyword>
<evidence type="ECO:0000313" key="8">
    <source>
        <dbReference type="EMBL" id="AIG27738.1"/>
    </source>
</evidence>
<dbReference type="PANTHER" id="PTHR30636:SF3">
    <property type="entry name" value="UPF0701 PROTEIN YICC"/>
    <property type="match status" value="1"/>
</dbReference>
<dbReference type="AlphaFoldDB" id="A0A075R904"/>
<evidence type="ECO:0000256" key="1">
    <source>
        <dbReference type="ARBA" id="ARBA00001968"/>
    </source>
</evidence>
<dbReference type="NCBIfam" id="TIGR00255">
    <property type="entry name" value="YicC/YloC family endoribonuclease"/>
    <property type="match status" value="1"/>
</dbReference>
<evidence type="ECO:0000256" key="2">
    <source>
        <dbReference type="ARBA" id="ARBA00022722"/>
    </source>
</evidence>
<dbReference type="GO" id="GO:0004521">
    <property type="term" value="F:RNA endonuclease activity"/>
    <property type="evidence" value="ECO:0007669"/>
    <property type="project" value="InterPro"/>
</dbReference>
<feature type="domain" description="Endoribonuclease YicC-like N-terminal" evidence="6">
    <location>
        <begin position="2"/>
        <end position="156"/>
    </location>
</feature>
<evidence type="ECO:0000256" key="5">
    <source>
        <dbReference type="ARBA" id="ARBA00035648"/>
    </source>
</evidence>
<dbReference type="InterPro" id="IPR013527">
    <property type="entry name" value="YicC-like_N"/>
</dbReference>
<evidence type="ECO:0000256" key="4">
    <source>
        <dbReference type="ARBA" id="ARBA00022801"/>
    </source>
</evidence>